<evidence type="ECO:0000256" key="4">
    <source>
        <dbReference type="ARBA" id="ARBA00022801"/>
    </source>
</evidence>
<gene>
    <name evidence="5" type="ORF">KGA66_16315</name>
</gene>
<comment type="caution">
    <text evidence="5">The sequence shown here is derived from an EMBL/GenBank/DDBJ whole genome shotgun (WGS) entry which is preliminary data.</text>
</comment>
<dbReference type="InterPro" id="IPR023430">
    <property type="entry name" value="Pept_HybD-like_dom_sf"/>
</dbReference>
<protein>
    <submittedName>
        <fullName evidence="5">Hydrogenase maturation protease</fullName>
    </submittedName>
</protein>
<dbReference type="InterPro" id="IPR000671">
    <property type="entry name" value="Peptidase_A31"/>
</dbReference>
<accession>A0A8J7WRE6</accession>
<dbReference type="EMBL" id="JAGSXH010000055">
    <property type="protein sequence ID" value="MBS2964622.1"/>
    <property type="molecule type" value="Genomic_DNA"/>
</dbReference>
<dbReference type="Gene3D" id="3.40.50.1450">
    <property type="entry name" value="HybD-like"/>
    <property type="match status" value="1"/>
</dbReference>
<evidence type="ECO:0000313" key="5">
    <source>
        <dbReference type="EMBL" id="MBS2964622.1"/>
    </source>
</evidence>
<dbReference type="RefSeq" id="WP_211468985.1">
    <property type="nucleotide sequence ID" value="NZ_JAGSXH010000055.1"/>
</dbReference>
<dbReference type="CDD" id="cd00518">
    <property type="entry name" value="H2MP"/>
    <property type="match status" value="1"/>
</dbReference>
<dbReference type="SUPFAM" id="SSF53163">
    <property type="entry name" value="HybD-like"/>
    <property type="match status" value="1"/>
</dbReference>
<dbReference type="PANTHER" id="PTHR30302">
    <property type="entry name" value="HYDROGENASE 1 MATURATION PROTEASE"/>
    <property type="match status" value="1"/>
</dbReference>
<dbReference type="AlphaFoldDB" id="A0A8J7WRE6"/>
<evidence type="ECO:0000256" key="2">
    <source>
        <dbReference type="ARBA" id="ARBA00022670"/>
    </source>
</evidence>
<keyword evidence="2 5" id="KW-0645">Protease</keyword>
<dbReference type="Pfam" id="PF01750">
    <property type="entry name" value="HycI"/>
    <property type="match status" value="1"/>
</dbReference>
<keyword evidence="6" id="KW-1185">Reference proteome</keyword>
<evidence type="ECO:0000256" key="3">
    <source>
        <dbReference type="ARBA" id="ARBA00022750"/>
    </source>
</evidence>
<comment type="similarity">
    <text evidence="1">Belongs to the peptidase A31 family.</text>
</comment>
<reference evidence="5" key="1">
    <citation type="submission" date="2021-04" db="EMBL/GenBank/DDBJ databases">
        <title>Genome based classification of Actinospica acidithermotolerans sp. nov., an actinobacterium isolated from an Indonesian hot spring.</title>
        <authorList>
            <person name="Kusuma A.B."/>
            <person name="Putra K.E."/>
            <person name="Nafisah S."/>
            <person name="Loh J."/>
            <person name="Nouioui I."/>
            <person name="Goodfellow M."/>
        </authorList>
    </citation>
    <scope>NUCLEOTIDE SEQUENCE</scope>
    <source>
        <strain evidence="5">DSM 45618</strain>
    </source>
</reference>
<organism evidence="5 6">
    <name type="scientific">Actinocrinis puniceicyclus</name>
    <dbReference type="NCBI Taxonomy" id="977794"/>
    <lineage>
        <taxon>Bacteria</taxon>
        <taxon>Bacillati</taxon>
        <taxon>Actinomycetota</taxon>
        <taxon>Actinomycetes</taxon>
        <taxon>Catenulisporales</taxon>
        <taxon>Actinospicaceae</taxon>
        <taxon>Actinocrinis</taxon>
    </lineage>
</organism>
<dbReference type="GO" id="GO:0004190">
    <property type="term" value="F:aspartic-type endopeptidase activity"/>
    <property type="evidence" value="ECO:0007669"/>
    <property type="project" value="UniProtKB-KW"/>
</dbReference>
<keyword evidence="4" id="KW-0378">Hydrolase</keyword>
<dbReference type="PRINTS" id="PR00446">
    <property type="entry name" value="HYDRGNUPTAKE"/>
</dbReference>
<keyword evidence="3" id="KW-0064">Aspartyl protease</keyword>
<dbReference type="GO" id="GO:0016485">
    <property type="term" value="P:protein processing"/>
    <property type="evidence" value="ECO:0007669"/>
    <property type="project" value="TreeGrafter"/>
</dbReference>
<name>A0A8J7WRE6_9ACTN</name>
<dbReference type="NCBIfam" id="TIGR00072">
    <property type="entry name" value="hydrog_prot"/>
    <property type="match status" value="1"/>
</dbReference>
<proteinExistence type="inferred from homology"/>
<evidence type="ECO:0000256" key="1">
    <source>
        <dbReference type="ARBA" id="ARBA00006814"/>
    </source>
</evidence>
<dbReference type="Proteomes" id="UP000677913">
    <property type="component" value="Unassembled WGS sequence"/>
</dbReference>
<sequence length="170" mass="17295">MSAGSVPPGAPRRCVVIGIGNDLRHDDGFGPAVVQLLREEGTVGAEVTLAVTDGEPTGLIDLWTGADVAVVIDAVLSPTDPPGYCHELRCEEAAGLTAATASSHSVSLGSTVQLARALDRLPRVLVVLAVVGRDFGYGPGLSALVASAVPAAARRAVELVTASVDHQLRG</sequence>
<dbReference type="PANTHER" id="PTHR30302:SF1">
    <property type="entry name" value="HYDROGENASE 2 MATURATION PROTEASE"/>
    <property type="match status" value="1"/>
</dbReference>
<evidence type="ECO:0000313" key="6">
    <source>
        <dbReference type="Proteomes" id="UP000677913"/>
    </source>
</evidence>
<dbReference type="GO" id="GO:0008047">
    <property type="term" value="F:enzyme activator activity"/>
    <property type="evidence" value="ECO:0007669"/>
    <property type="project" value="InterPro"/>
</dbReference>